<evidence type="ECO:0000313" key="2">
    <source>
        <dbReference type="Proteomes" id="UP000027616"/>
    </source>
</evidence>
<reference evidence="1 2" key="1">
    <citation type="journal article" date="2015" name="Genome Announc.">
        <title>Complete Genome Sequence of the Novel Leech Symbiont Mucinivorans hirudinis M3T.</title>
        <authorList>
            <person name="Nelson M.C."/>
            <person name="Bomar L."/>
            <person name="Graf J."/>
        </authorList>
    </citation>
    <scope>NUCLEOTIDE SEQUENCE [LARGE SCALE GENOMIC DNA]</scope>
    <source>
        <strain evidence="2">M3</strain>
    </source>
</reference>
<dbReference type="Proteomes" id="UP000027616">
    <property type="component" value="Chromosome I"/>
</dbReference>
<dbReference type="AlphaFoldDB" id="A0A060REP1"/>
<protein>
    <submittedName>
        <fullName evidence="1">Uncharacterized protein</fullName>
    </submittedName>
</protein>
<proteinExistence type="predicted"/>
<gene>
    <name evidence="1" type="ORF">BN938_2782</name>
</gene>
<accession>A0A060REP1</accession>
<sequence>MRKIEDCQEFNVPFYAPFNTGAENLTGENYKNPENYIRTNYGKLIDAGLITATVEDGNSWRKSLIIKLTSKGEEFVERNRSGEESLCVRVCRAKPLAIDSLIVIRENKEVEVCYTIVEDDVTLFGEYLGFVEGKPHTDRRRFIKKGFGWQIAD</sequence>
<dbReference type="HOGENOM" id="CLU_1711177_0_0_10"/>
<dbReference type="KEGG" id="rbc:BN938_2782"/>
<evidence type="ECO:0000313" key="1">
    <source>
        <dbReference type="EMBL" id="CDN32849.1"/>
    </source>
</evidence>
<name>A0A060REP1_9BACT</name>
<dbReference type="eggNOG" id="ENOG502ZY5D">
    <property type="taxonomic scope" value="Bacteria"/>
</dbReference>
<organism evidence="1 2">
    <name type="scientific">Mucinivorans hirudinis</name>
    <dbReference type="NCBI Taxonomy" id="1433126"/>
    <lineage>
        <taxon>Bacteria</taxon>
        <taxon>Pseudomonadati</taxon>
        <taxon>Bacteroidota</taxon>
        <taxon>Bacteroidia</taxon>
        <taxon>Bacteroidales</taxon>
        <taxon>Rikenellaceae</taxon>
        <taxon>Mucinivorans</taxon>
    </lineage>
</organism>
<keyword evidence="2" id="KW-1185">Reference proteome</keyword>
<dbReference type="EMBL" id="HG934468">
    <property type="protein sequence ID" value="CDN32849.1"/>
    <property type="molecule type" value="Genomic_DNA"/>
</dbReference>